<dbReference type="PANTHER" id="PTHR40465:SF1">
    <property type="entry name" value="DUF6534 DOMAIN-CONTAINING PROTEIN"/>
    <property type="match status" value="1"/>
</dbReference>
<evidence type="ECO:0000313" key="3">
    <source>
        <dbReference type="Proteomes" id="UP001465976"/>
    </source>
</evidence>
<keyword evidence="3" id="KW-1185">Reference proteome</keyword>
<evidence type="ECO:0000313" key="2">
    <source>
        <dbReference type="EMBL" id="KAL0566021.1"/>
    </source>
</evidence>
<dbReference type="PANTHER" id="PTHR40465">
    <property type="entry name" value="CHROMOSOME 1, WHOLE GENOME SHOTGUN SEQUENCE"/>
    <property type="match status" value="1"/>
</dbReference>
<dbReference type="Proteomes" id="UP001465976">
    <property type="component" value="Unassembled WGS sequence"/>
</dbReference>
<accession>A0ABR3ET13</accession>
<proteinExistence type="predicted"/>
<organism evidence="2 3">
    <name type="scientific">Marasmius crinis-equi</name>
    <dbReference type="NCBI Taxonomy" id="585013"/>
    <lineage>
        <taxon>Eukaryota</taxon>
        <taxon>Fungi</taxon>
        <taxon>Dikarya</taxon>
        <taxon>Basidiomycota</taxon>
        <taxon>Agaricomycotina</taxon>
        <taxon>Agaricomycetes</taxon>
        <taxon>Agaricomycetidae</taxon>
        <taxon>Agaricales</taxon>
        <taxon>Marasmiineae</taxon>
        <taxon>Marasmiaceae</taxon>
        <taxon>Marasmius</taxon>
    </lineage>
</organism>
<protein>
    <submittedName>
        <fullName evidence="2">Uncharacterized protein</fullName>
    </submittedName>
</protein>
<keyword evidence="1" id="KW-0812">Transmembrane</keyword>
<feature type="transmembrane region" description="Helical" evidence="1">
    <location>
        <begin position="84"/>
        <end position="106"/>
    </location>
</feature>
<gene>
    <name evidence="2" type="ORF">V5O48_015994</name>
</gene>
<evidence type="ECO:0000256" key="1">
    <source>
        <dbReference type="SAM" id="Phobius"/>
    </source>
</evidence>
<sequence>MDPALYEPAGYRLVGALFNYGLYGVFCVQTYIYLINFPNDKTFIRLLVYGIFILDTAQTVLITFDTFNVFVYGFGDPGKIDDETLMWFDLCIVNGLGGSPSTFLFCSI</sequence>
<comment type="caution">
    <text evidence="2">The sequence shown here is derived from an EMBL/GenBank/DDBJ whole genome shotgun (WGS) entry which is preliminary data.</text>
</comment>
<reference evidence="2 3" key="1">
    <citation type="submission" date="2024-02" db="EMBL/GenBank/DDBJ databases">
        <title>A draft genome for the cacao thread blight pathogen Marasmius crinis-equi.</title>
        <authorList>
            <person name="Cohen S.P."/>
            <person name="Baruah I.K."/>
            <person name="Amoako-Attah I."/>
            <person name="Bukari Y."/>
            <person name="Meinhardt L.W."/>
            <person name="Bailey B.A."/>
        </authorList>
    </citation>
    <scope>NUCLEOTIDE SEQUENCE [LARGE SCALE GENOMIC DNA]</scope>
    <source>
        <strain evidence="2 3">GH-76</strain>
    </source>
</reference>
<feature type="transmembrane region" description="Helical" evidence="1">
    <location>
        <begin position="46"/>
        <end position="64"/>
    </location>
</feature>
<feature type="transmembrane region" description="Helical" evidence="1">
    <location>
        <begin position="12"/>
        <end position="34"/>
    </location>
</feature>
<dbReference type="EMBL" id="JBAHYK010002036">
    <property type="protein sequence ID" value="KAL0566021.1"/>
    <property type="molecule type" value="Genomic_DNA"/>
</dbReference>
<keyword evidence="1" id="KW-1133">Transmembrane helix</keyword>
<keyword evidence="1" id="KW-0472">Membrane</keyword>
<name>A0ABR3ET13_9AGAR</name>